<organism evidence="4 5">
    <name type="scientific">Nepenthes gracilis</name>
    <name type="common">Slender pitcher plant</name>
    <dbReference type="NCBI Taxonomy" id="150966"/>
    <lineage>
        <taxon>Eukaryota</taxon>
        <taxon>Viridiplantae</taxon>
        <taxon>Streptophyta</taxon>
        <taxon>Embryophyta</taxon>
        <taxon>Tracheophyta</taxon>
        <taxon>Spermatophyta</taxon>
        <taxon>Magnoliopsida</taxon>
        <taxon>eudicotyledons</taxon>
        <taxon>Gunneridae</taxon>
        <taxon>Pentapetalae</taxon>
        <taxon>Caryophyllales</taxon>
        <taxon>Nepenthaceae</taxon>
        <taxon>Nepenthes</taxon>
    </lineage>
</organism>
<dbReference type="SUPFAM" id="SSF81383">
    <property type="entry name" value="F-box domain"/>
    <property type="match status" value="1"/>
</dbReference>
<feature type="domain" description="F-box" evidence="3">
    <location>
        <begin position="38"/>
        <end position="83"/>
    </location>
</feature>
<proteinExistence type="predicted"/>
<dbReference type="Gene3D" id="1.20.1280.50">
    <property type="match status" value="1"/>
</dbReference>
<protein>
    <recommendedName>
        <fullName evidence="3">F-box domain-containing protein</fullName>
    </recommendedName>
</protein>
<dbReference type="PANTHER" id="PTHR46344">
    <property type="entry name" value="OS02G0202900 PROTEIN"/>
    <property type="match status" value="1"/>
</dbReference>
<evidence type="ECO:0000313" key="4">
    <source>
        <dbReference type="EMBL" id="GMG99973.1"/>
    </source>
</evidence>
<dbReference type="PANTHER" id="PTHR46344:SF16">
    <property type="entry name" value="KELCH MOTIF FAMILY PROTEIN, EXPRESSED"/>
    <property type="match status" value="1"/>
</dbReference>
<dbReference type="InterPro" id="IPR001810">
    <property type="entry name" value="F-box_dom"/>
</dbReference>
<dbReference type="Pfam" id="PF00646">
    <property type="entry name" value="F-box"/>
    <property type="match status" value="1"/>
</dbReference>
<dbReference type="SUPFAM" id="SSF117281">
    <property type="entry name" value="Kelch motif"/>
    <property type="match status" value="1"/>
</dbReference>
<name>A0AAD3RXB7_NEPGR</name>
<sequence length="420" mass="45637">MSEGCNSRRFSWLVKSCFPNPHDPQTIATIISHTTKIKTTISYLPDDLLLEILSRVSLSSLPSLYLVCRRWSHLLDSSAFLHVRRRHSVLHPTLFALSFSGDCLRASTLRLNLDTSWRNSVLLPNDTVHCDAGLHGLFSHPRLVAIGQKIYILGGNGTAEYDSWTGSVKLRSVMLSPRKKFAAAAVLGKIYVAGGASRTSAVEEYDPETDTWRVVSDSPRRRYGCVGVGVFGLFYVIGGLKIGASFEVARASAGTDAQTYVNSMDVYDVEAGVWLRSRTVPGGGCVVAACGAHGHVYVLASHAVELSFWRFNARRNCGSGRSSGGGSGFGEWFRMKSPPLLPQLRLDSTVRFGCVGVEDKVVLVQAGCIDELLRRSGWGVRGGCKGGGVVLIFDCVSEEWSRGADLPEVIQRAACVCVEC</sequence>
<dbReference type="EMBL" id="BSYO01000001">
    <property type="protein sequence ID" value="GMG99973.1"/>
    <property type="molecule type" value="Genomic_DNA"/>
</dbReference>
<reference evidence="4" key="1">
    <citation type="submission" date="2023-05" db="EMBL/GenBank/DDBJ databases">
        <title>Nepenthes gracilis genome sequencing.</title>
        <authorList>
            <person name="Fukushima K."/>
        </authorList>
    </citation>
    <scope>NUCLEOTIDE SEQUENCE</scope>
    <source>
        <strain evidence="4">SING2019-196</strain>
    </source>
</reference>
<dbReference type="InterPro" id="IPR006652">
    <property type="entry name" value="Kelch_1"/>
</dbReference>
<dbReference type="Gene3D" id="2.120.10.80">
    <property type="entry name" value="Kelch-type beta propeller"/>
    <property type="match status" value="1"/>
</dbReference>
<dbReference type="AlphaFoldDB" id="A0AAD3RXB7"/>
<evidence type="ECO:0000313" key="5">
    <source>
        <dbReference type="Proteomes" id="UP001279734"/>
    </source>
</evidence>
<evidence type="ECO:0000256" key="1">
    <source>
        <dbReference type="ARBA" id="ARBA00022441"/>
    </source>
</evidence>
<keyword evidence="2" id="KW-0677">Repeat</keyword>
<evidence type="ECO:0000259" key="3">
    <source>
        <dbReference type="PROSITE" id="PS50181"/>
    </source>
</evidence>
<evidence type="ECO:0000256" key="2">
    <source>
        <dbReference type="ARBA" id="ARBA00022737"/>
    </source>
</evidence>
<dbReference type="InterPro" id="IPR015915">
    <property type="entry name" value="Kelch-typ_b-propeller"/>
</dbReference>
<dbReference type="Proteomes" id="UP001279734">
    <property type="component" value="Unassembled WGS sequence"/>
</dbReference>
<dbReference type="SMART" id="SM00256">
    <property type="entry name" value="FBOX"/>
    <property type="match status" value="1"/>
</dbReference>
<keyword evidence="1" id="KW-0880">Kelch repeat</keyword>
<dbReference type="Pfam" id="PF01344">
    <property type="entry name" value="Kelch_1"/>
    <property type="match status" value="1"/>
</dbReference>
<gene>
    <name evidence="4" type="ORF">Nepgr_001813</name>
</gene>
<comment type="caution">
    <text evidence="4">The sequence shown here is derived from an EMBL/GenBank/DDBJ whole genome shotgun (WGS) entry which is preliminary data.</text>
</comment>
<dbReference type="SMART" id="SM00612">
    <property type="entry name" value="Kelch"/>
    <property type="match status" value="2"/>
</dbReference>
<dbReference type="PROSITE" id="PS50181">
    <property type="entry name" value="FBOX"/>
    <property type="match status" value="1"/>
</dbReference>
<accession>A0AAD3RXB7</accession>
<keyword evidence="5" id="KW-1185">Reference proteome</keyword>
<dbReference type="InterPro" id="IPR036047">
    <property type="entry name" value="F-box-like_dom_sf"/>
</dbReference>